<organism evidence="2 3">
    <name type="scientific">Hibiscus trionum</name>
    <name type="common">Flower of an hour</name>
    <dbReference type="NCBI Taxonomy" id="183268"/>
    <lineage>
        <taxon>Eukaryota</taxon>
        <taxon>Viridiplantae</taxon>
        <taxon>Streptophyta</taxon>
        <taxon>Embryophyta</taxon>
        <taxon>Tracheophyta</taxon>
        <taxon>Spermatophyta</taxon>
        <taxon>Magnoliopsida</taxon>
        <taxon>eudicotyledons</taxon>
        <taxon>Gunneridae</taxon>
        <taxon>Pentapetalae</taxon>
        <taxon>rosids</taxon>
        <taxon>malvids</taxon>
        <taxon>Malvales</taxon>
        <taxon>Malvaceae</taxon>
        <taxon>Malvoideae</taxon>
        <taxon>Hibiscus</taxon>
    </lineage>
</organism>
<proteinExistence type="predicted"/>
<comment type="caution">
    <text evidence="2">The sequence shown here is derived from an EMBL/GenBank/DDBJ whole genome shotgun (WGS) entry which is preliminary data.</text>
</comment>
<dbReference type="AlphaFoldDB" id="A0A9W7LUF3"/>
<evidence type="ECO:0008006" key="4">
    <source>
        <dbReference type="Google" id="ProtNLM"/>
    </source>
</evidence>
<protein>
    <recommendedName>
        <fullName evidence="4">DUF1677 family protein</fullName>
    </recommendedName>
</protein>
<dbReference type="EMBL" id="BSYR01000014">
    <property type="protein sequence ID" value="GMI77987.1"/>
    <property type="molecule type" value="Genomic_DNA"/>
</dbReference>
<dbReference type="OrthoDB" id="673856at2759"/>
<dbReference type="PANTHER" id="PTHR33108:SF79">
    <property type="entry name" value="CASP-LIKE PROTEIN (DUF1677)"/>
    <property type="match status" value="1"/>
</dbReference>
<evidence type="ECO:0000313" key="3">
    <source>
        <dbReference type="Proteomes" id="UP001165190"/>
    </source>
</evidence>
<keyword evidence="3" id="KW-1185">Reference proteome</keyword>
<sequence>MAPHGEAVTSTYTRATNFPKPPRVSNDSLNRTVSDISFLSKDVLENYKEVAPAPAVVDEKQLTPISEVEDAKCECCGMSEECTPEYIERVRSKYMGKWICGLCAEAVKEEMEKIGGDSSKIEEALGAHMNRCAKFNKFGRAYPALLTAEAMRQILRKGSRPEGKSLRAKTFSHRDNRGAQNKGGIARSSSCIPAIVRDMKDLSIAN</sequence>
<dbReference type="Pfam" id="PF07911">
    <property type="entry name" value="DUF1677"/>
    <property type="match status" value="1"/>
</dbReference>
<feature type="region of interest" description="Disordered" evidence="1">
    <location>
        <begin position="159"/>
        <end position="185"/>
    </location>
</feature>
<evidence type="ECO:0000313" key="2">
    <source>
        <dbReference type="EMBL" id="GMI77987.1"/>
    </source>
</evidence>
<dbReference type="PANTHER" id="PTHR33108">
    <property type="entry name" value="OS01G0745000 PROTEIN"/>
    <property type="match status" value="1"/>
</dbReference>
<feature type="region of interest" description="Disordered" evidence="1">
    <location>
        <begin position="1"/>
        <end position="26"/>
    </location>
</feature>
<evidence type="ECO:0000256" key="1">
    <source>
        <dbReference type="SAM" id="MobiDB-lite"/>
    </source>
</evidence>
<gene>
    <name evidence="2" type="ORF">HRI_001468000</name>
</gene>
<dbReference type="InterPro" id="IPR012876">
    <property type="entry name" value="DUF1677_pln"/>
</dbReference>
<reference evidence="2" key="1">
    <citation type="submission" date="2023-05" db="EMBL/GenBank/DDBJ databases">
        <title>Genome and transcriptome analyses reveal genes involved in the formation of fine ridges on petal epidermal cells in Hibiscus trionum.</title>
        <authorList>
            <person name="Koshimizu S."/>
            <person name="Masuda S."/>
            <person name="Ishii T."/>
            <person name="Shirasu K."/>
            <person name="Hoshino A."/>
            <person name="Arita M."/>
        </authorList>
    </citation>
    <scope>NUCLEOTIDE SEQUENCE</scope>
    <source>
        <strain evidence="2">Hamamatsu line</strain>
    </source>
</reference>
<dbReference type="Proteomes" id="UP001165190">
    <property type="component" value="Unassembled WGS sequence"/>
</dbReference>
<name>A0A9W7LUF3_HIBTR</name>
<accession>A0A9W7LUF3</accession>